<feature type="compositionally biased region" description="Low complexity" evidence="5">
    <location>
        <begin position="32"/>
        <end position="41"/>
    </location>
</feature>
<evidence type="ECO:0000256" key="5">
    <source>
        <dbReference type="SAM" id="MobiDB-lite"/>
    </source>
</evidence>
<dbReference type="InterPro" id="IPR000467">
    <property type="entry name" value="G_patch_dom"/>
</dbReference>
<keyword evidence="3" id="KW-0508">mRNA splicing</keyword>
<dbReference type="Proteomes" id="UP000022910">
    <property type="component" value="Unassembled WGS sequence"/>
</dbReference>
<dbReference type="GO" id="GO:0005654">
    <property type="term" value="C:nucleoplasm"/>
    <property type="evidence" value="ECO:0007669"/>
    <property type="project" value="TreeGrafter"/>
</dbReference>
<dbReference type="GO" id="GO:0003723">
    <property type="term" value="F:RNA binding"/>
    <property type="evidence" value="ECO:0007669"/>
    <property type="project" value="TreeGrafter"/>
</dbReference>
<dbReference type="AlphaFoldDB" id="A0A015KDS0"/>
<dbReference type="Pfam" id="PF01585">
    <property type="entry name" value="G-patch"/>
    <property type="match status" value="1"/>
</dbReference>
<dbReference type="GO" id="GO:0006397">
    <property type="term" value="P:mRNA processing"/>
    <property type="evidence" value="ECO:0007669"/>
    <property type="project" value="UniProtKB-KW"/>
</dbReference>
<evidence type="ECO:0000256" key="3">
    <source>
        <dbReference type="ARBA" id="ARBA00023187"/>
    </source>
</evidence>
<keyword evidence="4" id="KW-0539">Nucleus</keyword>
<protein>
    <recommendedName>
        <fullName evidence="6">G-patch domain-containing protein</fullName>
    </recommendedName>
</protein>
<organism evidence="7 8">
    <name type="scientific">Rhizophagus irregularis (strain DAOM 197198w)</name>
    <name type="common">Glomus intraradices</name>
    <dbReference type="NCBI Taxonomy" id="1432141"/>
    <lineage>
        <taxon>Eukaryota</taxon>
        <taxon>Fungi</taxon>
        <taxon>Fungi incertae sedis</taxon>
        <taxon>Mucoromycota</taxon>
        <taxon>Glomeromycotina</taxon>
        <taxon>Glomeromycetes</taxon>
        <taxon>Glomerales</taxon>
        <taxon>Glomeraceae</taxon>
        <taxon>Rhizophagus</taxon>
    </lineage>
</organism>
<keyword evidence="8" id="KW-1185">Reference proteome</keyword>
<name>A0A015KDS0_RHIIW</name>
<feature type="compositionally biased region" description="Low complexity" evidence="5">
    <location>
        <begin position="132"/>
        <end position="145"/>
    </location>
</feature>
<evidence type="ECO:0000256" key="4">
    <source>
        <dbReference type="ARBA" id="ARBA00023242"/>
    </source>
</evidence>
<dbReference type="PROSITE" id="PS50174">
    <property type="entry name" value="G_PATCH"/>
    <property type="match status" value="1"/>
</dbReference>
<reference evidence="7 8" key="1">
    <citation type="submission" date="2014-02" db="EMBL/GenBank/DDBJ databases">
        <title>Single nucleus genome sequencing reveals high similarity among nuclei of an endomycorrhizal fungus.</title>
        <authorList>
            <person name="Lin K."/>
            <person name="Geurts R."/>
            <person name="Zhang Z."/>
            <person name="Limpens E."/>
            <person name="Saunders D.G."/>
            <person name="Mu D."/>
            <person name="Pang E."/>
            <person name="Cao H."/>
            <person name="Cha H."/>
            <person name="Lin T."/>
            <person name="Zhou Q."/>
            <person name="Shang Y."/>
            <person name="Li Y."/>
            <person name="Ivanov S."/>
            <person name="Sharma T."/>
            <person name="Velzen R.V."/>
            <person name="Ruijter N.D."/>
            <person name="Aanen D.K."/>
            <person name="Win J."/>
            <person name="Kamoun S."/>
            <person name="Bisseling T."/>
            <person name="Huang S."/>
        </authorList>
    </citation>
    <scope>NUCLEOTIDE SEQUENCE [LARGE SCALE GENOMIC DNA]</scope>
    <source>
        <strain evidence="8">DAOM197198w</strain>
    </source>
</reference>
<gene>
    <name evidence="7" type="ORF">RirG_021030</name>
</gene>
<sequence length="421" mass="46432">MSTLSNSDDVSTIAGPTEQGAATELEPKAKIESGSSSIENNNHTKISFSISKPPEHVNLGNEDVDNPQETATQSIEQNVTLKNESTESNLSENNGGTGENKKKRKRSRWDQAGSTTVKEAPTPSIDSNSTQSVSDETASYASSSSFTLVRPSTSTSTSTSTTTTATSANPTPPQQSYTFSDKRKFVKYSDTYKSGMVRIGSKWVYPEDEITDGGTWEHKKRAEEMKKTAEQAALLTSQAEAKRAHHIADFLPKEELERFEQKVKAVKTGGSSPTYEDYAGNKLDPSNIGFKMLMKQGWQAGSGLGKSGEGIAVPINKADNRPANAGLGQTKPEGVEEEDDEFEIYRKRMMLAYRFRPNPLVREQLLFQLHVKKNVLLCNFVLPFRISDRLSINICARLIKFAFCVVLFAYRFCALLTFCPS</sequence>
<proteinExistence type="predicted"/>
<comment type="subcellular location">
    <subcellularLocation>
        <location evidence="1">Nucleus</location>
    </subcellularLocation>
</comment>
<accession>A0A015KDS0</accession>
<dbReference type="GO" id="GO:0008380">
    <property type="term" value="P:RNA splicing"/>
    <property type="evidence" value="ECO:0007669"/>
    <property type="project" value="UniProtKB-KW"/>
</dbReference>
<dbReference type="SMART" id="SM00443">
    <property type="entry name" value="G_patch"/>
    <property type="match status" value="1"/>
</dbReference>
<evidence type="ECO:0000256" key="1">
    <source>
        <dbReference type="ARBA" id="ARBA00004123"/>
    </source>
</evidence>
<dbReference type="PANTHER" id="PTHR23340">
    <property type="entry name" value="ARGININE/SERINE RICH SPLICING FACTOR SF4/14"/>
    <property type="match status" value="1"/>
</dbReference>
<evidence type="ECO:0000259" key="6">
    <source>
        <dbReference type="PROSITE" id="PS50174"/>
    </source>
</evidence>
<feature type="region of interest" description="Disordered" evidence="5">
    <location>
        <begin position="1"/>
        <end position="178"/>
    </location>
</feature>
<evidence type="ECO:0000256" key="2">
    <source>
        <dbReference type="ARBA" id="ARBA00022664"/>
    </source>
</evidence>
<dbReference type="STRING" id="1432141.A0A015KDS0"/>
<feature type="domain" description="G-patch" evidence="6">
    <location>
        <begin position="285"/>
        <end position="332"/>
    </location>
</feature>
<feature type="compositionally biased region" description="Low complexity" evidence="5">
    <location>
        <begin position="152"/>
        <end position="168"/>
    </location>
</feature>
<dbReference type="EMBL" id="JEMT01010202">
    <property type="protein sequence ID" value="EXX77745.1"/>
    <property type="molecule type" value="Genomic_DNA"/>
</dbReference>
<dbReference type="PANTHER" id="PTHR23340:SF0">
    <property type="entry name" value="SURP AND G-PATCH DOMAIN-CONTAINING PROTEIN 1 ISOFORM X1"/>
    <property type="match status" value="1"/>
</dbReference>
<dbReference type="OrthoDB" id="4822at2759"/>
<feature type="compositionally biased region" description="Polar residues" evidence="5">
    <location>
        <begin position="1"/>
        <end position="10"/>
    </location>
</feature>
<evidence type="ECO:0000313" key="7">
    <source>
        <dbReference type="EMBL" id="EXX77745.1"/>
    </source>
</evidence>
<keyword evidence="2" id="KW-0507">mRNA processing</keyword>
<evidence type="ECO:0000313" key="8">
    <source>
        <dbReference type="Proteomes" id="UP000022910"/>
    </source>
</evidence>
<dbReference type="InterPro" id="IPR040169">
    <property type="entry name" value="SUGP1/2"/>
</dbReference>
<comment type="caution">
    <text evidence="7">The sequence shown here is derived from an EMBL/GenBank/DDBJ whole genome shotgun (WGS) entry which is preliminary data.</text>
</comment>
<feature type="compositionally biased region" description="Polar residues" evidence="5">
    <location>
        <begin position="67"/>
        <end position="82"/>
    </location>
</feature>